<reference evidence="1 2" key="1">
    <citation type="submission" date="2023-11" db="EMBL/GenBank/DDBJ databases">
        <title>Lentzea sokolovensis, sp. nov., Lentzea kristufkii, sp. nov., and Lentzea miocenensis, sp. nov., rare actinobacteria from Sokolov Coal Basin, Miocene lacustrine sediment, Czech Republic.</title>
        <authorList>
            <person name="Lara A."/>
            <person name="Kotroba L."/>
            <person name="Nouioui I."/>
            <person name="Neumann-Schaal M."/>
            <person name="Mast Y."/>
            <person name="Chronakova A."/>
        </authorList>
    </citation>
    <scope>NUCLEOTIDE SEQUENCE [LARGE SCALE GENOMIC DNA]</scope>
    <source>
        <strain evidence="1 2">BCCO 10_0798</strain>
    </source>
</reference>
<evidence type="ECO:0000313" key="2">
    <source>
        <dbReference type="Proteomes" id="UP001271792"/>
    </source>
</evidence>
<dbReference type="EMBL" id="JAXAVV010000032">
    <property type="protein sequence ID" value="MDX8055760.1"/>
    <property type="molecule type" value="Genomic_DNA"/>
</dbReference>
<gene>
    <name evidence="1" type="ORF">SK571_40830</name>
</gene>
<protein>
    <submittedName>
        <fullName evidence="1">Uncharacterized protein</fullName>
    </submittedName>
</protein>
<accession>A0ABU4U596</accession>
<name>A0ABU4U596_9PSEU</name>
<sequence>MPSTTNPVAATRLSLRDVVTAMSARCPSMSARPDEVAAWFADGVALLRPITCDRTHPEHDDACVLAAKYSADARAARTNGATR</sequence>
<keyword evidence="2" id="KW-1185">Reference proteome</keyword>
<dbReference type="RefSeq" id="WP_319989479.1">
    <property type="nucleotide sequence ID" value="NZ_JAXAVV010000032.1"/>
</dbReference>
<evidence type="ECO:0000313" key="1">
    <source>
        <dbReference type="EMBL" id="MDX8055760.1"/>
    </source>
</evidence>
<organism evidence="1 2">
    <name type="scientific">Lentzea kristufekii</name>
    <dbReference type="NCBI Taxonomy" id="3095430"/>
    <lineage>
        <taxon>Bacteria</taxon>
        <taxon>Bacillati</taxon>
        <taxon>Actinomycetota</taxon>
        <taxon>Actinomycetes</taxon>
        <taxon>Pseudonocardiales</taxon>
        <taxon>Pseudonocardiaceae</taxon>
        <taxon>Lentzea</taxon>
    </lineage>
</organism>
<comment type="caution">
    <text evidence="1">The sequence shown here is derived from an EMBL/GenBank/DDBJ whole genome shotgun (WGS) entry which is preliminary data.</text>
</comment>
<proteinExistence type="predicted"/>
<dbReference type="Proteomes" id="UP001271792">
    <property type="component" value="Unassembled WGS sequence"/>
</dbReference>